<dbReference type="EMBL" id="JAUSVK010000001">
    <property type="protein sequence ID" value="MDQ0392876.1"/>
    <property type="molecule type" value="Genomic_DNA"/>
</dbReference>
<dbReference type="CDD" id="cd07035">
    <property type="entry name" value="TPP_PYR_POX_like"/>
    <property type="match status" value="1"/>
</dbReference>
<reference evidence="5 6" key="1">
    <citation type="submission" date="2023-07" db="EMBL/GenBank/DDBJ databases">
        <title>Genomic Encyclopedia of Type Strains, Phase IV (KMG-IV): sequencing the most valuable type-strain genomes for metagenomic binning, comparative biology and taxonomic classification.</title>
        <authorList>
            <person name="Goeker M."/>
        </authorList>
    </citation>
    <scope>NUCLEOTIDE SEQUENCE [LARGE SCALE GENOMIC DNA]</scope>
    <source>
        <strain evidence="5 6">DSM 5896</strain>
    </source>
</reference>
<dbReference type="PANTHER" id="PTHR18968">
    <property type="entry name" value="THIAMINE PYROPHOSPHATE ENZYMES"/>
    <property type="match status" value="1"/>
</dbReference>
<evidence type="ECO:0000313" key="5">
    <source>
        <dbReference type="EMBL" id="MDQ0392876.1"/>
    </source>
</evidence>
<dbReference type="Pfam" id="PF02776">
    <property type="entry name" value="TPP_enzyme_N"/>
    <property type="match status" value="1"/>
</dbReference>
<dbReference type="InterPro" id="IPR045229">
    <property type="entry name" value="TPP_enz"/>
</dbReference>
<keyword evidence="6" id="KW-1185">Reference proteome</keyword>
<proteinExistence type="inferred from homology"/>
<dbReference type="SUPFAM" id="SSF52518">
    <property type="entry name" value="Thiamin diphosphate-binding fold (THDP-binding)"/>
    <property type="match status" value="2"/>
</dbReference>
<evidence type="ECO:0000256" key="1">
    <source>
        <dbReference type="ARBA" id="ARBA00007812"/>
    </source>
</evidence>
<dbReference type="Pfam" id="PF02775">
    <property type="entry name" value="TPP_enzyme_C"/>
    <property type="match status" value="1"/>
</dbReference>
<sequence>MVRSPQDRSEAAGAGEILPPGAMNGAESLLHTLVASGVEVCFANPGTSEMSFVNALDRVDGMRAVLCLFEGVATGAADGYARMAGKPAATLLHLGPGLANGLANLHNARKVPISVVNIIGNHASTHQRFDAPLTSDVAAFAHTVSHWVASSAGPRTVAADAARAVQAARTAPGQIASLILAADAAWLPAERPSPALPVIGPAPVSDLAIAQSARALRAGKPVAFLLRGEALRGRGLQAAGRIAAATGARLVCDTFTPRIERGAGRVPVERLPYRPGPAIAFLQGTATLILVGTQAPVGFFAYPDQPSELTPPGCEPLVLAHPHEDATAALEALADALGAKAPPSLSPFRLPDMPADGALTDEAVMRLVGRYLPDNAIVSDESITAGFPHYPLLETAAPHDCLQLAGGAIGDGMPVATGAAVACPDRKVVSLQADGSAMYTLQALWTQARERLDVTTVIYANRAYKVLLDELRFVGADRAGSNAFPMLDLHDPVLDWVKLAEGMGVEAVRVDDTRGLDAALKSAMGQRGPRLIEALV</sequence>
<organism evidence="5 6">
    <name type="scientific">Labrys monachus</name>
    <dbReference type="NCBI Taxonomy" id="217067"/>
    <lineage>
        <taxon>Bacteria</taxon>
        <taxon>Pseudomonadati</taxon>
        <taxon>Pseudomonadota</taxon>
        <taxon>Alphaproteobacteria</taxon>
        <taxon>Hyphomicrobiales</taxon>
        <taxon>Xanthobacteraceae</taxon>
        <taxon>Labrys</taxon>
    </lineage>
</organism>
<keyword evidence="5" id="KW-0808">Transferase</keyword>
<evidence type="ECO:0000259" key="4">
    <source>
        <dbReference type="Pfam" id="PF02776"/>
    </source>
</evidence>
<evidence type="ECO:0000256" key="2">
    <source>
        <dbReference type="ARBA" id="ARBA00023052"/>
    </source>
</evidence>
<comment type="similarity">
    <text evidence="1">Belongs to the TPP enzyme family.</text>
</comment>
<gene>
    <name evidence="5" type="ORF">J3R73_002668</name>
</gene>
<comment type="caution">
    <text evidence="5">The sequence shown here is derived from an EMBL/GenBank/DDBJ whole genome shotgun (WGS) entry which is preliminary data.</text>
</comment>
<dbReference type="PANTHER" id="PTHR18968:SF86">
    <property type="entry name" value="ACETOLACTATE SYNTHASE LARGE SUBUNIT ILVX-RELATED"/>
    <property type="match status" value="1"/>
</dbReference>
<dbReference type="InterPro" id="IPR029061">
    <property type="entry name" value="THDP-binding"/>
</dbReference>
<dbReference type="CDD" id="cd02002">
    <property type="entry name" value="TPP_BFDC"/>
    <property type="match status" value="1"/>
</dbReference>
<name>A0ABU0FE41_9HYPH</name>
<feature type="domain" description="Thiamine pyrophosphate enzyme TPP-binding" evidence="3">
    <location>
        <begin position="406"/>
        <end position="533"/>
    </location>
</feature>
<dbReference type="NCBIfam" id="NF005760">
    <property type="entry name" value="PRK07586.1"/>
    <property type="match status" value="1"/>
</dbReference>
<protein>
    <submittedName>
        <fullName evidence="5">Acetolactate synthase-1/2/3 large subunit</fullName>
        <ecNumber evidence="5">2.2.1.6</ecNumber>
    </submittedName>
</protein>
<dbReference type="InterPro" id="IPR012001">
    <property type="entry name" value="Thiamin_PyroP_enz_TPP-bd_dom"/>
</dbReference>
<evidence type="ECO:0000313" key="6">
    <source>
        <dbReference type="Proteomes" id="UP001237448"/>
    </source>
</evidence>
<dbReference type="InterPro" id="IPR011766">
    <property type="entry name" value="TPP_enzyme_TPP-bd"/>
</dbReference>
<dbReference type="EC" id="2.2.1.6" evidence="5"/>
<keyword evidence="2" id="KW-0786">Thiamine pyrophosphate</keyword>
<feature type="domain" description="Thiamine pyrophosphate enzyme N-terminal TPP-binding" evidence="4">
    <location>
        <begin position="23"/>
        <end position="128"/>
    </location>
</feature>
<dbReference type="Proteomes" id="UP001237448">
    <property type="component" value="Unassembled WGS sequence"/>
</dbReference>
<dbReference type="GO" id="GO:0003984">
    <property type="term" value="F:acetolactate synthase activity"/>
    <property type="evidence" value="ECO:0007669"/>
    <property type="project" value="UniProtKB-EC"/>
</dbReference>
<dbReference type="Gene3D" id="3.40.50.970">
    <property type="match status" value="2"/>
</dbReference>
<accession>A0ABU0FE41</accession>
<evidence type="ECO:0000259" key="3">
    <source>
        <dbReference type="Pfam" id="PF02775"/>
    </source>
</evidence>